<proteinExistence type="predicted"/>
<keyword evidence="3" id="KW-1185">Reference proteome</keyword>
<dbReference type="AlphaFoldDB" id="A0A239MJL0"/>
<evidence type="ECO:0000313" key="2">
    <source>
        <dbReference type="EMBL" id="SNT42282.1"/>
    </source>
</evidence>
<dbReference type="Pfam" id="PF09836">
    <property type="entry name" value="DUF2063"/>
    <property type="match status" value="1"/>
</dbReference>
<gene>
    <name evidence="2" type="ORF">SAMN05421770_11342</name>
</gene>
<dbReference type="Gene3D" id="1.10.150.690">
    <property type="entry name" value="DUF2063"/>
    <property type="match status" value="1"/>
</dbReference>
<sequence>MTLLELQRRMSNDVRRPLTSSFEMQQRTEDGQAMADLASTYIKPNDRLTSFDRLEIYNRQYWFRVIAAVSEDFPALAAVLGSKRFDALVLAYLKENPSTSFTLRNLGARLPMWLADHPEFVPRMKHALALDVAQLEWAYVESFDRLKMAALTLEDFAGLDGDSRLSLQPHLQLLRLSYPVDELVLAVRMQTPESDIMSNAVSEMVVRTRPKLPGMRRSRVFLAVHRFDNSVYYRRIDHEAYLLLSALQHGRTLGESLEAAFANSRLKPEMQAEKIQHYFAHAAELGWFCHRPTDMIGVQ</sequence>
<dbReference type="OrthoDB" id="192286at2"/>
<accession>A0A239MJL0</accession>
<keyword evidence="2" id="KW-0238">DNA-binding</keyword>
<reference evidence="2 3" key="1">
    <citation type="submission" date="2017-06" db="EMBL/GenBank/DDBJ databases">
        <authorList>
            <person name="Kim H.J."/>
            <person name="Triplett B.A."/>
        </authorList>
    </citation>
    <scope>NUCLEOTIDE SEQUENCE [LARGE SCALE GENOMIC DNA]</scope>
    <source>
        <strain evidence="2 3">DSM 18704</strain>
    </source>
</reference>
<name>A0A239MJL0_9BACT</name>
<dbReference type="EMBL" id="FZOU01000013">
    <property type="protein sequence ID" value="SNT42282.1"/>
    <property type="molecule type" value="Genomic_DNA"/>
</dbReference>
<dbReference type="InterPro" id="IPR044922">
    <property type="entry name" value="DUF2063_N_sf"/>
</dbReference>
<evidence type="ECO:0000313" key="3">
    <source>
        <dbReference type="Proteomes" id="UP000198356"/>
    </source>
</evidence>
<feature type="domain" description="Putative DNA-binding" evidence="1">
    <location>
        <begin position="40"/>
        <end position="114"/>
    </location>
</feature>
<dbReference type="Proteomes" id="UP000198356">
    <property type="component" value="Unassembled WGS sequence"/>
</dbReference>
<dbReference type="GO" id="GO:0003677">
    <property type="term" value="F:DNA binding"/>
    <property type="evidence" value="ECO:0007669"/>
    <property type="project" value="UniProtKB-KW"/>
</dbReference>
<dbReference type="RefSeq" id="WP_089410368.1">
    <property type="nucleotide sequence ID" value="NZ_FZOU01000013.1"/>
</dbReference>
<evidence type="ECO:0000259" key="1">
    <source>
        <dbReference type="Pfam" id="PF09836"/>
    </source>
</evidence>
<dbReference type="InterPro" id="IPR018640">
    <property type="entry name" value="DUF2063"/>
</dbReference>
<protein>
    <submittedName>
        <fullName evidence="2">Putative DNA-binding domain-containing protein</fullName>
    </submittedName>
</protein>
<organism evidence="2 3">
    <name type="scientific">Granulicella rosea</name>
    <dbReference type="NCBI Taxonomy" id="474952"/>
    <lineage>
        <taxon>Bacteria</taxon>
        <taxon>Pseudomonadati</taxon>
        <taxon>Acidobacteriota</taxon>
        <taxon>Terriglobia</taxon>
        <taxon>Terriglobales</taxon>
        <taxon>Acidobacteriaceae</taxon>
        <taxon>Granulicella</taxon>
    </lineage>
</organism>